<reference evidence="2" key="1">
    <citation type="journal article" date="2016" name="Nat. Biotechnol.">
        <title>Sequencing wild and cultivated cassava and related species reveals extensive interspecific hybridization and genetic diversity.</title>
        <authorList>
            <person name="Bredeson J.V."/>
            <person name="Lyons J.B."/>
            <person name="Prochnik S.E."/>
            <person name="Wu G.A."/>
            <person name="Ha C.M."/>
            <person name="Edsinger-Gonzales E."/>
            <person name="Grimwood J."/>
            <person name="Schmutz J."/>
            <person name="Rabbi I.Y."/>
            <person name="Egesi C."/>
            <person name="Nauluvula P."/>
            <person name="Lebot V."/>
            <person name="Ndunguru J."/>
            <person name="Mkamilo G."/>
            <person name="Bart R.S."/>
            <person name="Setter T.L."/>
            <person name="Gleadow R.M."/>
            <person name="Kulakow P."/>
            <person name="Ferguson M.E."/>
            <person name="Rounsley S."/>
            <person name="Rokhsar D.S."/>
        </authorList>
    </citation>
    <scope>NUCLEOTIDE SEQUENCE [LARGE SCALE GENOMIC DNA]</scope>
    <source>
        <strain evidence="2">cv. AM560-2</strain>
    </source>
</reference>
<evidence type="ECO:0000313" key="1">
    <source>
        <dbReference type="EMBL" id="KAG8648253.1"/>
    </source>
</evidence>
<name>A0ACB7H6F5_MANES</name>
<proteinExistence type="predicted"/>
<protein>
    <submittedName>
        <fullName evidence="1">Uncharacterized protein</fullName>
    </submittedName>
</protein>
<sequence length="99" mass="10639">MAPVISVVVISSTSSSSVIVISSSSSSCSAPNNSKHDCKWCGLMKRRTAFKRKKNTPIVFSKEATTLEASHGVSWTRVSLLFLFNSSAVCFPIKKNPSG</sequence>
<organism evidence="1 2">
    <name type="scientific">Manihot esculenta</name>
    <name type="common">Cassava</name>
    <name type="synonym">Jatropha manihot</name>
    <dbReference type="NCBI Taxonomy" id="3983"/>
    <lineage>
        <taxon>Eukaryota</taxon>
        <taxon>Viridiplantae</taxon>
        <taxon>Streptophyta</taxon>
        <taxon>Embryophyta</taxon>
        <taxon>Tracheophyta</taxon>
        <taxon>Spermatophyta</taxon>
        <taxon>Magnoliopsida</taxon>
        <taxon>eudicotyledons</taxon>
        <taxon>Gunneridae</taxon>
        <taxon>Pentapetalae</taxon>
        <taxon>rosids</taxon>
        <taxon>fabids</taxon>
        <taxon>Malpighiales</taxon>
        <taxon>Euphorbiaceae</taxon>
        <taxon>Crotonoideae</taxon>
        <taxon>Manihoteae</taxon>
        <taxon>Manihot</taxon>
    </lineage>
</organism>
<keyword evidence="2" id="KW-1185">Reference proteome</keyword>
<dbReference type="EMBL" id="CM004395">
    <property type="protein sequence ID" value="KAG8648253.1"/>
    <property type="molecule type" value="Genomic_DNA"/>
</dbReference>
<evidence type="ECO:0000313" key="2">
    <source>
        <dbReference type="Proteomes" id="UP000091857"/>
    </source>
</evidence>
<comment type="caution">
    <text evidence="1">The sequence shown here is derived from an EMBL/GenBank/DDBJ whole genome shotgun (WGS) entry which is preliminary data.</text>
</comment>
<dbReference type="Proteomes" id="UP000091857">
    <property type="component" value="Chromosome 9"/>
</dbReference>
<gene>
    <name evidence="1" type="ORF">MANES_09G165325v8</name>
</gene>
<accession>A0ACB7H6F5</accession>